<dbReference type="EMBL" id="BOSE01000003">
    <property type="protein sequence ID" value="GIP16466.1"/>
    <property type="molecule type" value="Genomic_DNA"/>
</dbReference>
<keyword evidence="3" id="KW-1185">Reference proteome</keyword>
<dbReference type="Pfam" id="PF01547">
    <property type="entry name" value="SBP_bac_1"/>
    <property type="match status" value="1"/>
</dbReference>
<evidence type="ECO:0000256" key="1">
    <source>
        <dbReference type="SAM" id="SignalP"/>
    </source>
</evidence>
<dbReference type="InterPro" id="IPR050490">
    <property type="entry name" value="Bact_solute-bd_prot1"/>
</dbReference>
<dbReference type="InterPro" id="IPR006059">
    <property type="entry name" value="SBP"/>
</dbReference>
<dbReference type="PANTHER" id="PTHR43649">
    <property type="entry name" value="ARABINOSE-BINDING PROTEIN-RELATED"/>
    <property type="match status" value="1"/>
</dbReference>
<dbReference type="RefSeq" id="WP_213514744.1">
    <property type="nucleotide sequence ID" value="NZ_BOSE01000003.1"/>
</dbReference>
<dbReference type="AlphaFoldDB" id="A0A919YSE7"/>
<organism evidence="2 3">
    <name type="scientific">Paenibacillus montaniterrae</name>
    <dbReference type="NCBI Taxonomy" id="429341"/>
    <lineage>
        <taxon>Bacteria</taxon>
        <taxon>Bacillati</taxon>
        <taxon>Bacillota</taxon>
        <taxon>Bacilli</taxon>
        <taxon>Bacillales</taxon>
        <taxon>Paenibacillaceae</taxon>
        <taxon>Paenibacillus</taxon>
    </lineage>
</organism>
<dbReference type="PANTHER" id="PTHR43649:SF12">
    <property type="entry name" value="DIACETYLCHITOBIOSE BINDING PROTEIN DASA"/>
    <property type="match status" value="1"/>
</dbReference>
<accession>A0A919YSE7</accession>
<comment type="caution">
    <text evidence="2">The sequence shown here is derived from an EMBL/GenBank/DDBJ whole genome shotgun (WGS) entry which is preliminary data.</text>
</comment>
<dbReference type="Gene3D" id="3.40.190.10">
    <property type="entry name" value="Periplasmic binding protein-like II"/>
    <property type="match status" value="2"/>
</dbReference>
<dbReference type="Proteomes" id="UP000683139">
    <property type="component" value="Unassembled WGS sequence"/>
</dbReference>
<feature type="chain" id="PRO_5038437671" evidence="1">
    <location>
        <begin position="22"/>
        <end position="555"/>
    </location>
</feature>
<keyword evidence="1" id="KW-0732">Signal</keyword>
<protein>
    <submittedName>
        <fullName evidence="2">Lipoprotein LipO</fullName>
    </submittedName>
</protein>
<evidence type="ECO:0000313" key="3">
    <source>
        <dbReference type="Proteomes" id="UP000683139"/>
    </source>
</evidence>
<gene>
    <name evidence="2" type="primary">lipO_8</name>
    <name evidence="2" type="ORF">J40TS1_21080</name>
</gene>
<proteinExistence type="predicted"/>
<name>A0A919YSE7_9BACL</name>
<reference evidence="2" key="1">
    <citation type="submission" date="2021-03" db="EMBL/GenBank/DDBJ databases">
        <title>Antimicrobial resistance genes in bacteria isolated from Japanese honey, and their potential for conferring macrolide and lincosamide resistance in the American foulbrood pathogen Paenibacillus larvae.</title>
        <authorList>
            <person name="Okamoto M."/>
            <person name="Kumagai M."/>
            <person name="Kanamori H."/>
            <person name="Takamatsu D."/>
        </authorList>
    </citation>
    <scope>NUCLEOTIDE SEQUENCE</scope>
    <source>
        <strain evidence="2">J40TS1</strain>
    </source>
</reference>
<keyword evidence="2" id="KW-0449">Lipoprotein</keyword>
<feature type="signal peptide" evidence="1">
    <location>
        <begin position="1"/>
        <end position="21"/>
    </location>
</feature>
<dbReference type="SUPFAM" id="SSF53850">
    <property type="entry name" value="Periplasmic binding protein-like II"/>
    <property type="match status" value="1"/>
</dbReference>
<sequence length="555" mass="62747">MNKKSLIKGIMALTATAFLLAGCSGTGNEAVDADNSAGEGNAKRGKITSTVYDRGNIPNGMGTIEDNLWTKWINENGPNDVKFTAVPRWESSQKLNVLFASGSAPDLIFEFGTSIRNTLFDQKQLLPLDELIENHSTVYKAMLEKYPQLKKAGTKSDGKLYEVGRINEVYPLVSLFIRQDWLDELGLDMPKTTEEMIAVAKAFTEQDPDRNGQDDTYGIAAVHFGDTAGIIRYMYNANFVNVDENNELQFGLENMKLATQFRRDLYEAGVMDKDFLTDKDGSKAKQDFLNGKVGIMGWMTNDYTSFSTKELDTLMKNAPEAKLAIVPLPETPVGRYTMVWNNPIQMTAVVNARAKDPEAVIREIDFLANNETGKVFKYGLEGVHYEIGENGCPVTIDEETYKNEVSWNSDYGMLYSRLEDGKCGYTEAFFDENVPSQKEGLRLFKEAREVYMEKIPVGEGITHSEHMPQLPKDLQTKMSNLSTQINDLFTKSIIGGSKYTVEQAMTEVTELWDTQGGKDIEAWYLDWWSKEKENVLVWDDFYEIYEDQQRAFNEQ</sequence>
<dbReference type="PROSITE" id="PS51257">
    <property type="entry name" value="PROKAR_LIPOPROTEIN"/>
    <property type="match status" value="1"/>
</dbReference>
<evidence type="ECO:0000313" key="2">
    <source>
        <dbReference type="EMBL" id="GIP16466.1"/>
    </source>
</evidence>